<gene>
    <name evidence="2" type="ORF">LOOC260_100610</name>
</gene>
<dbReference type="RefSeq" id="WP_235808570.1">
    <property type="nucleotide sequence ID" value="NZ_AP014680.1"/>
</dbReference>
<protein>
    <submittedName>
        <fullName evidence="2">Putative transcriptional regulator</fullName>
    </submittedName>
</protein>
<accession>A0A0A1GRR7</accession>
<dbReference type="KEGG" id="lho:LOOC260_100610"/>
<feature type="domain" description="WYL" evidence="1">
    <location>
        <begin position="138"/>
        <end position="203"/>
    </location>
</feature>
<dbReference type="Proteomes" id="UP000031620">
    <property type="component" value="Chromosome"/>
</dbReference>
<dbReference type="AlphaFoldDB" id="A0A0A1GRR7"/>
<dbReference type="PANTHER" id="PTHR34580">
    <property type="match status" value="1"/>
</dbReference>
<dbReference type="PANTHER" id="PTHR34580:SF1">
    <property type="entry name" value="PROTEIN PAFC"/>
    <property type="match status" value="1"/>
</dbReference>
<dbReference type="InterPro" id="IPR051534">
    <property type="entry name" value="CBASS_pafABC_assoc_protein"/>
</dbReference>
<name>A0A0A1GRR7_9LACO</name>
<reference evidence="2 3" key="1">
    <citation type="submission" date="2014-11" db="EMBL/GenBank/DDBJ databases">
        <title>Complete genome sequence and analysis of Lactobacillus hokkaidonensis LOOC260T.</title>
        <authorList>
            <person name="Tanizawa Y."/>
            <person name="Tohno M."/>
            <person name="Kaminuma E."/>
            <person name="Nakamura Y."/>
            <person name="Arita M."/>
        </authorList>
    </citation>
    <scope>NUCLEOTIDE SEQUENCE [LARGE SCALE GENOMIC DNA]</scope>
    <source>
        <strain evidence="2 3">LOOC260</strain>
    </source>
</reference>
<proteinExistence type="predicted"/>
<sequence>MASNYRMAELLVQLITGQTLDQKNIQKKYGIDIRTAQRDISYIRSALAEYDAGEIVSKKGTYRLSHKSEMLDFEMVLAASNILLGSRALTQTELRDTLAFLSSGLSATMQAAVYDQISIPYNSYTPLSKPKPLLSQLREMSLCIANNEKITFTYLSSHPDEPKPLKHHAQPVALFFEVHYFYVAMLSQEHDGYWLYRLDRIIDILAKSAGQQLNYADRFSLQDHRHQTYLLDSGQLTRISFIYRYYPQTALDYFPGSHVIKSNSDGSCVIVAYVKVDGAMLWLLSQGAGLQVISPPLLVNRMRDALTAARDQYLD</sequence>
<evidence type="ECO:0000313" key="3">
    <source>
        <dbReference type="Proteomes" id="UP000031620"/>
    </source>
</evidence>
<dbReference type="HOGENOM" id="CLU_073597_0_0_9"/>
<dbReference type="Pfam" id="PF13280">
    <property type="entry name" value="WYL"/>
    <property type="match status" value="1"/>
</dbReference>
<dbReference type="STRING" id="1291742.LOOC260_100610"/>
<dbReference type="EMBL" id="AP014680">
    <property type="protein sequence ID" value="BAP84640.1"/>
    <property type="molecule type" value="Genomic_DNA"/>
</dbReference>
<evidence type="ECO:0000313" key="2">
    <source>
        <dbReference type="EMBL" id="BAP84640.1"/>
    </source>
</evidence>
<organism evidence="2 3">
    <name type="scientific">Paucilactobacillus hokkaidonensis JCM 18461</name>
    <dbReference type="NCBI Taxonomy" id="1291742"/>
    <lineage>
        <taxon>Bacteria</taxon>
        <taxon>Bacillati</taxon>
        <taxon>Bacillota</taxon>
        <taxon>Bacilli</taxon>
        <taxon>Lactobacillales</taxon>
        <taxon>Lactobacillaceae</taxon>
        <taxon>Paucilactobacillus</taxon>
    </lineage>
</organism>
<dbReference type="PROSITE" id="PS52050">
    <property type="entry name" value="WYL"/>
    <property type="match status" value="1"/>
</dbReference>
<dbReference type="InterPro" id="IPR026881">
    <property type="entry name" value="WYL_dom"/>
</dbReference>
<evidence type="ECO:0000259" key="1">
    <source>
        <dbReference type="Pfam" id="PF13280"/>
    </source>
</evidence>